<evidence type="ECO:0000256" key="1">
    <source>
        <dbReference type="SAM" id="MobiDB-lite"/>
    </source>
</evidence>
<evidence type="ECO:0000313" key="3">
    <source>
        <dbReference type="Proteomes" id="UP000319160"/>
    </source>
</evidence>
<feature type="compositionally biased region" description="Basic and acidic residues" evidence="1">
    <location>
        <begin position="195"/>
        <end position="204"/>
    </location>
</feature>
<dbReference type="Proteomes" id="UP000319160">
    <property type="component" value="Unassembled WGS sequence"/>
</dbReference>
<dbReference type="AlphaFoldDB" id="A0A553I0V4"/>
<sequence length="222" mass="24892">MPIQAWGWNNKSRSLMRGFHPHRALHLGLLASKKSFTDKFDSITNLVKCLPKVFSGTTYKALSILGALLNRSISRSQKTKETNSNSALERPCIFDLDPTTRVPPVYPQALTPVREPIAFDVPGIVPTCVVDRRAAAPRLRLASYTYSVLHHTNQVVLTLPMFLYIFRRRASTLAWSVKTQYQDDEHCTTSGGQEPRGKQLKDGYKPSIASKCAEPDQLKPPK</sequence>
<feature type="compositionally biased region" description="Basic and acidic residues" evidence="1">
    <location>
        <begin position="213"/>
        <end position="222"/>
    </location>
</feature>
<keyword evidence="3" id="KW-1185">Reference proteome</keyword>
<name>A0A553I0V4_9PEZI</name>
<evidence type="ECO:0000313" key="2">
    <source>
        <dbReference type="EMBL" id="TRX93833.1"/>
    </source>
</evidence>
<feature type="region of interest" description="Disordered" evidence="1">
    <location>
        <begin position="185"/>
        <end position="222"/>
    </location>
</feature>
<reference evidence="3" key="1">
    <citation type="submission" date="2019-06" db="EMBL/GenBank/DDBJ databases">
        <title>Draft genome sequence of the griseofulvin-producing fungus Xylaria cubensis strain G536.</title>
        <authorList>
            <person name="Mead M.E."/>
            <person name="Raja H.A."/>
            <person name="Steenwyk J.L."/>
            <person name="Knowles S.L."/>
            <person name="Oberlies N.H."/>
            <person name="Rokas A."/>
        </authorList>
    </citation>
    <scope>NUCLEOTIDE SEQUENCE [LARGE SCALE GENOMIC DNA]</scope>
    <source>
        <strain evidence="3">G536</strain>
    </source>
</reference>
<proteinExistence type="predicted"/>
<protein>
    <submittedName>
        <fullName evidence="2">Uncharacterized protein</fullName>
    </submittedName>
</protein>
<dbReference type="EMBL" id="VFLP01000026">
    <property type="protein sequence ID" value="TRX93833.1"/>
    <property type="molecule type" value="Genomic_DNA"/>
</dbReference>
<accession>A0A553I0V4</accession>
<gene>
    <name evidence="2" type="ORF">FHL15_005215</name>
</gene>
<comment type="caution">
    <text evidence="2">The sequence shown here is derived from an EMBL/GenBank/DDBJ whole genome shotgun (WGS) entry which is preliminary data.</text>
</comment>
<organism evidence="2 3">
    <name type="scientific">Xylaria flabelliformis</name>
    <dbReference type="NCBI Taxonomy" id="2512241"/>
    <lineage>
        <taxon>Eukaryota</taxon>
        <taxon>Fungi</taxon>
        <taxon>Dikarya</taxon>
        <taxon>Ascomycota</taxon>
        <taxon>Pezizomycotina</taxon>
        <taxon>Sordariomycetes</taxon>
        <taxon>Xylariomycetidae</taxon>
        <taxon>Xylariales</taxon>
        <taxon>Xylariaceae</taxon>
        <taxon>Xylaria</taxon>
    </lineage>
</organism>